<dbReference type="KEGG" id="lhf:JCM16775_1181"/>
<comment type="similarity">
    <text evidence="1">Belongs to the ATP-dependent AMP-binding enzyme family.</text>
</comment>
<dbReference type="PANTHER" id="PTHR43201">
    <property type="entry name" value="ACYL-COA SYNTHETASE"/>
    <property type="match status" value="1"/>
</dbReference>
<evidence type="ECO:0000259" key="4">
    <source>
        <dbReference type="Pfam" id="PF00501"/>
    </source>
</evidence>
<dbReference type="GO" id="GO:0006631">
    <property type="term" value="P:fatty acid metabolic process"/>
    <property type="evidence" value="ECO:0007669"/>
    <property type="project" value="TreeGrafter"/>
</dbReference>
<keyword evidence="3" id="KW-0812">Transmembrane</keyword>
<feature type="domain" description="AMP-dependent synthetase/ligase" evidence="4">
    <location>
        <begin position="12"/>
        <end position="380"/>
    </location>
</feature>
<dbReference type="InterPro" id="IPR000873">
    <property type="entry name" value="AMP-dep_synth/lig_dom"/>
</dbReference>
<dbReference type="Pfam" id="PF00501">
    <property type="entry name" value="AMP-binding"/>
    <property type="match status" value="1"/>
</dbReference>
<keyword evidence="6" id="KW-1185">Reference proteome</keyword>
<dbReference type="PANTHER" id="PTHR43201:SF5">
    <property type="entry name" value="MEDIUM-CHAIN ACYL-COA LIGASE ACSF2, MITOCHONDRIAL"/>
    <property type="match status" value="1"/>
</dbReference>
<keyword evidence="2" id="KW-0436">Ligase</keyword>
<reference evidence="5 6" key="1">
    <citation type="submission" date="2019-07" db="EMBL/GenBank/DDBJ databases">
        <title>Complete Genome Sequence of Leptotrichia hofstadii Strain JCM16775.</title>
        <authorList>
            <person name="Watanabe S."/>
            <person name="Cui L."/>
        </authorList>
    </citation>
    <scope>NUCLEOTIDE SEQUENCE [LARGE SCALE GENOMIC DNA]</scope>
    <source>
        <strain evidence="5 6">JCM16775</strain>
    </source>
</reference>
<keyword evidence="3" id="KW-0472">Membrane</keyword>
<dbReference type="GO" id="GO:0031956">
    <property type="term" value="F:medium-chain fatty acid-CoA ligase activity"/>
    <property type="evidence" value="ECO:0007669"/>
    <property type="project" value="TreeGrafter"/>
</dbReference>
<dbReference type="SUPFAM" id="SSF56801">
    <property type="entry name" value="Acetyl-CoA synthetase-like"/>
    <property type="match status" value="1"/>
</dbReference>
<dbReference type="PROSITE" id="PS00455">
    <property type="entry name" value="AMP_BINDING"/>
    <property type="match status" value="1"/>
</dbReference>
<protein>
    <submittedName>
        <fullName evidence="5">AMP-binding enzyme</fullName>
    </submittedName>
</protein>
<accession>A0A510JGM2</accession>
<dbReference type="OrthoDB" id="9757771at2"/>
<evidence type="ECO:0000313" key="5">
    <source>
        <dbReference type="EMBL" id="BBM38472.1"/>
    </source>
</evidence>
<evidence type="ECO:0000256" key="3">
    <source>
        <dbReference type="SAM" id="Phobius"/>
    </source>
</evidence>
<dbReference type="InterPro" id="IPR042099">
    <property type="entry name" value="ANL_N_sf"/>
</dbReference>
<evidence type="ECO:0000313" key="6">
    <source>
        <dbReference type="Proteomes" id="UP000321892"/>
    </source>
</evidence>
<organism evidence="5 6">
    <name type="scientific">Leptotrichia hofstadii</name>
    <dbReference type="NCBI Taxonomy" id="157688"/>
    <lineage>
        <taxon>Bacteria</taxon>
        <taxon>Fusobacteriati</taxon>
        <taxon>Fusobacteriota</taxon>
        <taxon>Fusobacteriia</taxon>
        <taxon>Fusobacteriales</taxon>
        <taxon>Leptotrichiaceae</taxon>
        <taxon>Leptotrichia</taxon>
    </lineage>
</organism>
<dbReference type="EMBL" id="AP019823">
    <property type="protein sequence ID" value="BBM38472.1"/>
    <property type="molecule type" value="Genomic_DNA"/>
</dbReference>
<dbReference type="RefSeq" id="WP_026746406.1">
    <property type="nucleotide sequence ID" value="NZ_AP019823.1"/>
</dbReference>
<proteinExistence type="inferred from homology"/>
<dbReference type="Gene3D" id="3.40.50.12780">
    <property type="entry name" value="N-terminal domain of ligase-like"/>
    <property type="match status" value="1"/>
</dbReference>
<dbReference type="InterPro" id="IPR020845">
    <property type="entry name" value="AMP-binding_CS"/>
</dbReference>
<name>A0A510JGM2_9FUSO</name>
<evidence type="ECO:0000256" key="1">
    <source>
        <dbReference type="ARBA" id="ARBA00006432"/>
    </source>
</evidence>
<feature type="transmembrane region" description="Helical" evidence="3">
    <location>
        <begin position="56"/>
        <end position="74"/>
    </location>
</feature>
<dbReference type="Proteomes" id="UP000321892">
    <property type="component" value="Chromosome"/>
</dbReference>
<evidence type="ECO:0000256" key="2">
    <source>
        <dbReference type="ARBA" id="ARBA00022598"/>
    </source>
</evidence>
<keyword evidence="3" id="KW-1133">Transmembrane helix</keyword>
<gene>
    <name evidence="5" type="ORF">JCM16775_1181</name>
</gene>
<dbReference type="AlphaFoldDB" id="A0A510JGM2"/>
<sequence length="508" mass="58277">MTIIDKIKDLRKQYPDNTALFDLKTGNKITFTQIDTKSDEICSYLTQKGFQKGNKIVVFVPIGIEFYLILTAIFKMGLQAVFIDPYAGIEHINKCCEMISPDGIIGSRKTLLKGFFLKEIRKIDKKINYIKMMKYSEKLSIYEKNKNQKIIQNEKIDGSTPALISFTSGSTGFPKIIMRTHEFLLGQHNVLEKNLKFEKETAVYSSFPIFLLSHMATGTTTFIPDLNWLRPVESDFGNIVKQITENNIQNIILPPAIFENIVKFCKDKKIMLENVQKIYTGGAPVFYSLMKKIKEVFTNAKIIALYGASEAEPISVLNFEDITEEDIENMKNGDGLLAGKIVNEIELKIEELEKTPKKNKISEIKGEILVRGENVVDGYLNIEKNSDENWHRTGDMGYINKKGQLILLGRVKGRIQIEENIYYPFTVETAFSFCKNVKKSVLTSKNNKLYLIVERNPEFKGNLSEDSEINKLKEKFGIFKIIETEIPMDKRHNSKTDYKRLEEIVEKI</sequence>